<dbReference type="GeneID" id="107068919"/>
<dbReference type="EC" id="2.4.1.143" evidence="5"/>
<evidence type="ECO:0000256" key="14">
    <source>
        <dbReference type="ARBA" id="ARBA00023136"/>
    </source>
</evidence>
<evidence type="ECO:0000256" key="1">
    <source>
        <dbReference type="ARBA" id="ARBA00001936"/>
    </source>
</evidence>
<evidence type="ECO:0000313" key="24">
    <source>
        <dbReference type="Proteomes" id="UP000694924"/>
    </source>
</evidence>
<proteinExistence type="inferred from homology"/>
<evidence type="ECO:0000256" key="6">
    <source>
        <dbReference type="ARBA" id="ARBA00014817"/>
    </source>
</evidence>
<comment type="subcellular location">
    <subcellularLocation>
        <location evidence="2">Golgi apparatus membrane</location>
        <topology evidence="2">Single-pass type II membrane protein</topology>
    </subcellularLocation>
</comment>
<keyword evidence="8" id="KW-0808">Transferase</keyword>
<keyword evidence="24" id="KW-1185">Reference proteome</keyword>
<evidence type="ECO:0000256" key="8">
    <source>
        <dbReference type="ARBA" id="ARBA00022679"/>
    </source>
</evidence>
<evidence type="ECO:0000256" key="18">
    <source>
        <dbReference type="ARBA" id="ARBA00029663"/>
    </source>
</evidence>
<keyword evidence="13" id="KW-0333">Golgi apparatus</keyword>
<dbReference type="InterPro" id="IPR007754">
    <property type="entry name" value="GlcNAc_II"/>
</dbReference>
<organism evidence="24 25">
    <name type="scientific">Polistes dominula</name>
    <name type="common">European paper wasp</name>
    <name type="synonym">Vespa dominula</name>
    <dbReference type="NCBI Taxonomy" id="743375"/>
    <lineage>
        <taxon>Eukaryota</taxon>
        <taxon>Metazoa</taxon>
        <taxon>Ecdysozoa</taxon>
        <taxon>Arthropoda</taxon>
        <taxon>Hexapoda</taxon>
        <taxon>Insecta</taxon>
        <taxon>Pterygota</taxon>
        <taxon>Neoptera</taxon>
        <taxon>Endopterygota</taxon>
        <taxon>Hymenoptera</taxon>
        <taxon>Apocrita</taxon>
        <taxon>Aculeata</taxon>
        <taxon>Vespoidea</taxon>
        <taxon>Vespidae</taxon>
        <taxon>Polistinae</taxon>
        <taxon>Polistini</taxon>
        <taxon>Polistes</taxon>
    </lineage>
</organism>
<keyword evidence="15" id="KW-1015">Disulfide bond</keyword>
<reference evidence="25" key="1">
    <citation type="submission" date="2025-08" db="UniProtKB">
        <authorList>
            <consortium name="RefSeq"/>
        </authorList>
    </citation>
    <scope>IDENTIFICATION</scope>
    <source>
        <tissue evidence="25">Whole body</tissue>
    </source>
</reference>
<keyword evidence="12 23" id="KW-1133">Transmembrane helix</keyword>
<evidence type="ECO:0000256" key="3">
    <source>
        <dbReference type="ARBA" id="ARBA00004922"/>
    </source>
</evidence>
<evidence type="ECO:0000256" key="4">
    <source>
        <dbReference type="ARBA" id="ARBA00011011"/>
    </source>
</evidence>
<evidence type="ECO:0000256" key="2">
    <source>
        <dbReference type="ARBA" id="ARBA00004323"/>
    </source>
</evidence>
<evidence type="ECO:0000256" key="10">
    <source>
        <dbReference type="ARBA" id="ARBA00022723"/>
    </source>
</evidence>
<evidence type="ECO:0000256" key="16">
    <source>
        <dbReference type="ARBA" id="ARBA00023180"/>
    </source>
</evidence>
<evidence type="ECO:0000256" key="20">
    <source>
        <dbReference type="ARBA" id="ARBA00032552"/>
    </source>
</evidence>
<sequence>MHPLVIRMETGKQQTYSKQKYSKTIRGKKSVGGVTAVGVVRSGRGTLLRTLVLVFLATFLWLQLHVISLTGGDTSGQSSANETLFALVPQELHRFLKERRNASSTSSNGTSGTLTDLEIEEIRRNIDRINFEQKVYNEEAFGPLAADAPIIVVQVHVRLTYLRHLIVSLAQARGIEQALLVFSHDVWNPDINYLVQSVDFCRVMQIFYPHSIQTHPRTFPGEDPNDCPRNIHKEQALYLKCINAKHPDLYGHYREAKFTQTKHHWWWKANKVFDQLTITKNHTGMVLFLEEDHYVAEDFLHVLRLMERTCKHSCERCNVLSLGTYLKTYNYFADFSRKFLGVNGALQKELLHGLKKHESPGLQNALISSSITSNIGSSSSSSSSSSSISNNNNNVAVGNVVGGQTIAGVSTYQSSQMVHAAPSWAFQLLPSLYTHYQKAEVIPWISSKHNMGMAFNRVTWNKLRKCAAQFCSYDDYNWDWSLQHIAQTCLPPSRGAGAAPRIDSGLITMMMRAPRVFHIGECGVHHKKNNCESTAVIAKVQNVLRAARDHLFPSQLTLTVAGMAKKTKLRKGNGGWGDVRDHQLCWNITMYPDFVLP</sequence>
<keyword evidence="11" id="KW-0735">Signal-anchor</keyword>
<dbReference type="Pfam" id="PF05060">
    <property type="entry name" value="MGAT2"/>
    <property type="match status" value="2"/>
</dbReference>
<evidence type="ECO:0000256" key="23">
    <source>
        <dbReference type="SAM" id="Phobius"/>
    </source>
</evidence>
<gene>
    <name evidence="25" type="primary">LOC107068919</name>
</gene>
<dbReference type="InterPro" id="IPR029044">
    <property type="entry name" value="Nucleotide-diphossugar_trans"/>
</dbReference>
<comment type="pathway">
    <text evidence="3">Protein modification; protein glycosylation.</text>
</comment>
<keyword evidence="16" id="KW-0325">Glycoprotein</keyword>
<evidence type="ECO:0000256" key="12">
    <source>
        <dbReference type="ARBA" id="ARBA00022989"/>
    </source>
</evidence>
<keyword evidence="10" id="KW-0479">Metal-binding</keyword>
<evidence type="ECO:0000256" key="19">
    <source>
        <dbReference type="ARBA" id="ARBA00031203"/>
    </source>
</evidence>
<evidence type="ECO:0000256" key="17">
    <source>
        <dbReference type="ARBA" id="ARBA00023211"/>
    </source>
</evidence>
<comment type="catalytic activity">
    <reaction evidence="22">
        <text>an N(4)-{beta-D-GlcNAc-(1-&gt;2)-alpha-D-Man-(1-&gt;3)-[alpha-D-Man-(1-&gt;6)]-beta-D-Man-(1-&gt;4)-beta-D-GlcNAc-(1-&gt;4)-beta-D-GlcNAc}-L-asparaginyl-[protein] + UDP-N-acetyl-alpha-D-glucosamine = N(4)-{beta-D-GlcNAc-(1-&gt;2)-alpha-D-Man-(1-&gt;3)-[beta-D-GlcNAc-(1-&gt;2)-alpha-D-Man-(1-&gt;6)]-beta-D-Man-(1-&gt;4)-beta-D-GlcNAc-(1-&gt;4)-beta-D-GlcNAc}-L-asparaginyl-[protein] + UDP + H(+)</text>
        <dbReference type="Rhea" id="RHEA:12941"/>
        <dbReference type="Rhea" id="RHEA-COMP:13526"/>
        <dbReference type="Rhea" id="RHEA-COMP:14369"/>
        <dbReference type="ChEBI" id="CHEBI:15378"/>
        <dbReference type="ChEBI" id="CHEBI:57705"/>
        <dbReference type="ChEBI" id="CHEBI:58223"/>
        <dbReference type="ChEBI" id="CHEBI:60615"/>
        <dbReference type="ChEBI" id="CHEBI:60651"/>
        <dbReference type="EC" id="2.4.1.143"/>
    </reaction>
</comment>
<dbReference type="PANTHER" id="PTHR12871:SF0">
    <property type="entry name" value="ALPHA-1,6-MANNOSYL-GLYCOPROTEIN 2-BETA-N-ACETYLGLUCOSAMINYLTRANSFERASE"/>
    <property type="match status" value="1"/>
</dbReference>
<evidence type="ECO:0000256" key="5">
    <source>
        <dbReference type="ARBA" id="ARBA00012613"/>
    </source>
</evidence>
<evidence type="ECO:0000256" key="21">
    <source>
        <dbReference type="ARBA" id="ARBA00032915"/>
    </source>
</evidence>
<evidence type="ECO:0000313" key="25">
    <source>
        <dbReference type="RefSeq" id="XP_015181253.1"/>
    </source>
</evidence>
<dbReference type="PANTHER" id="PTHR12871">
    <property type="entry name" value="BETA-1,2-N-ACETYLGLUCOSAMINYLTRANSFERASE II"/>
    <property type="match status" value="1"/>
</dbReference>
<comment type="similarity">
    <text evidence="4">Belongs to the glycosyltransferase 16 (GT16) protein family.</text>
</comment>
<keyword evidence="9 23" id="KW-0812">Transmembrane</keyword>
<evidence type="ECO:0000256" key="13">
    <source>
        <dbReference type="ARBA" id="ARBA00023034"/>
    </source>
</evidence>
<evidence type="ECO:0000256" key="11">
    <source>
        <dbReference type="ARBA" id="ARBA00022968"/>
    </source>
</evidence>
<dbReference type="RefSeq" id="XP_015181253.1">
    <property type="nucleotide sequence ID" value="XM_015325767.1"/>
</dbReference>
<dbReference type="Proteomes" id="UP000694924">
    <property type="component" value="Unplaced"/>
</dbReference>
<protein>
    <recommendedName>
        <fullName evidence="6">Alpha-1,6-mannosyl-glycoprotein 2-beta-N-acetylglucosaminyltransferase</fullName>
        <ecNumber evidence="5">2.4.1.143</ecNumber>
    </recommendedName>
    <alternativeName>
        <fullName evidence="21">Beta-1,2-N-acetylglucosaminyltransferase II</fullName>
    </alternativeName>
    <alternativeName>
        <fullName evidence="20">GlcNAc-T II</fullName>
    </alternativeName>
    <alternativeName>
        <fullName evidence="19">Mannoside acetylglucosaminyltransferase 2</fullName>
    </alternativeName>
    <alternativeName>
        <fullName evidence="18">N-glycosyl-oligosaccharide-glycoprotein N-acetylglucosaminyltransferase II</fullName>
    </alternativeName>
</protein>
<evidence type="ECO:0000256" key="22">
    <source>
        <dbReference type="ARBA" id="ARBA00093257"/>
    </source>
</evidence>
<keyword evidence="17" id="KW-0464">Manganese</keyword>
<keyword evidence="7" id="KW-0328">Glycosyltransferase</keyword>
<accession>A0ABM1IM16</accession>
<keyword evidence="14 23" id="KW-0472">Membrane</keyword>
<evidence type="ECO:0000256" key="7">
    <source>
        <dbReference type="ARBA" id="ARBA00022676"/>
    </source>
</evidence>
<name>A0ABM1IM16_POLDO</name>
<evidence type="ECO:0000256" key="15">
    <source>
        <dbReference type="ARBA" id="ARBA00023157"/>
    </source>
</evidence>
<dbReference type="Gene3D" id="3.90.550.10">
    <property type="entry name" value="Spore Coat Polysaccharide Biosynthesis Protein SpsA, Chain A"/>
    <property type="match status" value="2"/>
</dbReference>
<feature type="transmembrane region" description="Helical" evidence="23">
    <location>
        <begin position="51"/>
        <end position="71"/>
    </location>
</feature>
<evidence type="ECO:0000256" key="9">
    <source>
        <dbReference type="ARBA" id="ARBA00022692"/>
    </source>
</evidence>
<comment type="cofactor">
    <cofactor evidence="1">
        <name>Mn(2+)</name>
        <dbReference type="ChEBI" id="CHEBI:29035"/>
    </cofactor>
</comment>